<dbReference type="InterPro" id="IPR051658">
    <property type="entry name" value="UBLCP1"/>
</dbReference>
<dbReference type="SUPFAM" id="SSF54236">
    <property type="entry name" value="Ubiquitin-like"/>
    <property type="match status" value="1"/>
</dbReference>
<dbReference type="Gene3D" id="3.40.50.1000">
    <property type="entry name" value="HAD superfamily/HAD-like"/>
    <property type="match status" value="1"/>
</dbReference>
<dbReference type="InterPro" id="IPR036412">
    <property type="entry name" value="HAD-like_sf"/>
</dbReference>
<evidence type="ECO:0000313" key="4">
    <source>
        <dbReference type="WBParaSite" id="TREG1_96700.1"/>
    </source>
</evidence>
<reference evidence="3" key="1">
    <citation type="submission" date="2022-06" db="EMBL/GenBank/DDBJ databases">
        <authorList>
            <person name="Berger JAMES D."/>
            <person name="Berger JAMES D."/>
        </authorList>
    </citation>
    <scope>NUCLEOTIDE SEQUENCE [LARGE SCALE GENOMIC DNA]</scope>
</reference>
<dbReference type="InterPro" id="IPR004274">
    <property type="entry name" value="FCP1_dom"/>
</dbReference>
<evidence type="ECO:0000256" key="1">
    <source>
        <dbReference type="SAM" id="MobiDB-lite"/>
    </source>
</evidence>
<dbReference type="Proteomes" id="UP000050795">
    <property type="component" value="Unassembled WGS sequence"/>
</dbReference>
<keyword evidence="3" id="KW-1185">Reference proteome</keyword>
<dbReference type="GO" id="GO:0090364">
    <property type="term" value="P:regulation of proteasome assembly"/>
    <property type="evidence" value="ECO:0007669"/>
    <property type="project" value="InterPro"/>
</dbReference>
<dbReference type="Pfam" id="PF03031">
    <property type="entry name" value="NIF"/>
    <property type="match status" value="2"/>
</dbReference>
<dbReference type="PROSITE" id="PS50969">
    <property type="entry name" value="FCP1"/>
    <property type="match status" value="1"/>
</dbReference>
<organism evidence="3 4">
    <name type="scientific">Trichobilharzia regenti</name>
    <name type="common">Nasal bird schistosome</name>
    <dbReference type="NCBI Taxonomy" id="157069"/>
    <lineage>
        <taxon>Eukaryota</taxon>
        <taxon>Metazoa</taxon>
        <taxon>Spiralia</taxon>
        <taxon>Lophotrochozoa</taxon>
        <taxon>Platyhelminthes</taxon>
        <taxon>Trematoda</taxon>
        <taxon>Digenea</taxon>
        <taxon>Strigeidida</taxon>
        <taxon>Schistosomatoidea</taxon>
        <taxon>Schistosomatidae</taxon>
        <taxon>Trichobilharzia</taxon>
    </lineage>
</organism>
<dbReference type="SMART" id="SM00577">
    <property type="entry name" value="CPDc"/>
    <property type="match status" value="1"/>
</dbReference>
<feature type="region of interest" description="Disordered" evidence="1">
    <location>
        <begin position="364"/>
        <end position="491"/>
    </location>
</feature>
<sequence length="510" mass="57363">MSENGDKILLQLKHNGQPLQVDSLSGDHSVSDLKNEVYKITNILPENQKILGLRTTNNEPVTDSTKLSCLVIKANTKLMLIGSTQEAILKVNSAKDSPEVVDDFDFKEEDLDLCDVPENIEKVEKRCKAYRPRKLAEFRAGRNLLVLDIDYTIFDHLTPAESAHQLARPYLMEFLTRAYVHYDIAIWSATSMTWILAKLSQLGIIPMHIAKTFQHRISQVDSSSSTVSSVMTSDEWIATGRLFQIALLLDSSDMISVNFSERGIKEVKPLAVIWKNHPQWGPHNTIMFDDVRRNFIMNPQSGLRIRSYRDAHVNCSRDRELLHLIDYLELIAQQENDFTKLNHNNWEHYVHKYRKQLKLLKSPQKHLMKHHEERSNPITTSSDPSSTVQSTTSLTLPSSYSTSSPLSSSSSLSTISSQNTTTGESSHVLDTPASCRIITSPSPAPPTTTSSQSGQKRAHDTSSCSNEEDTISHHNDHHHHQSTENDSELCDVVVESVVDSSKSLHKTSSS</sequence>
<reference evidence="4" key="2">
    <citation type="submission" date="2023-11" db="UniProtKB">
        <authorList>
            <consortium name="WormBaseParasite"/>
        </authorList>
    </citation>
    <scope>IDENTIFICATION</scope>
</reference>
<dbReference type="InterPro" id="IPR023214">
    <property type="entry name" value="HAD_sf"/>
</dbReference>
<dbReference type="PANTHER" id="PTHR48493">
    <property type="entry name" value="UBIQUITIN-LIKE DOMAIN-CONTAINING CTD PHOSPHATASE 1"/>
    <property type="match status" value="1"/>
</dbReference>
<accession>A0AA85KH08</accession>
<dbReference type="PANTHER" id="PTHR48493:SF1">
    <property type="entry name" value="UBIQUITIN-LIKE DOMAIN-CONTAINING CTD PHOSPHATASE 1"/>
    <property type="match status" value="1"/>
</dbReference>
<dbReference type="AlphaFoldDB" id="A0AA85KH08"/>
<dbReference type="InterPro" id="IPR029071">
    <property type="entry name" value="Ubiquitin-like_domsf"/>
</dbReference>
<protein>
    <recommendedName>
        <fullName evidence="2">FCP1 homology domain-containing protein</fullName>
    </recommendedName>
</protein>
<dbReference type="WBParaSite" id="TREG1_96700.1">
    <property type="protein sequence ID" value="TREG1_96700.1"/>
    <property type="gene ID" value="TREG1_96700"/>
</dbReference>
<proteinExistence type="predicted"/>
<name>A0AA85KH08_TRIRE</name>
<dbReference type="SUPFAM" id="SSF56784">
    <property type="entry name" value="HAD-like"/>
    <property type="match status" value="1"/>
</dbReference>
<evidence type="ECO:0000313" key="3">
    <source>
        <dbReference type="Proteomes" id="UP000050795"/>
    </source>
</evidence>
<evidence type="ECO:0000259" key="2">
    <source>
        <dbReference type="PROSITE" id="PS50969"/>
    </source>
</evidence>
<feature type="compositionally biased region" description="Low complexity" evidence="1">
    <location>
        <begin position="385"/>
        <end position="422"/>
    </location>
</feature>
<feature type="domain" description="FCP1 homology" evidence="2">
    <location>
        <begin position="138"/>
        <end position="331"/>
    </location>
</feature>
<dbReference type="Gene3D" id="3.10.20.90">
    <property type="entry name" value="Phosphatidylinositol 3-kinase Catalytic Subunit, Chain A, domain 1"/>
    <property type="match status" value="1"/>
</dbReference>